<feature type="chain" id="PRO_5041955868" evidence="3">
    <location>
        <begin position="30"/>
        <end position="390"/>
    </location>
</feature>
<comment type="caution">
    <text evidence="4">The sequence shown here is derived from an EMBL/GenBank/DDBJ whole genome shotgun (WGS) entry which is preliminary data.</text>
</comment>
<name>A0AAD3DXP1_9CHLO</name>
<dbReference type="AlphaFoldDB" id="A0AAD3DXP1"/>
<feature type="transmembrane region" description="Helical" evidence="2">
    <location>
        <begin position="342"/>
        <end position="362"/>
    </location>
</feature>
<evidence type="ECO:0000256" key="1">
    <source>
        <dbReference type="SAM" id="Coils"/>
    </source>
</evidence>
<keyword evidence="1" id="KW-0175">Coiled coil</keyword>
<dbReference type="EMBL" id="BMAR01000024">
    <property type="protein sequence ID" value="GFR48518.1"/>
    <property type="molecule type" value="Genomic_DNA"/>
</dbReference>
<evidence type="ECO:0000256" key="3">
    <source>
        <dbReference type="SAM" id="SignalP"/>
    </source>
</evidence>
<keyword evidence="2" id="KW-0472">Membrane</keyword>
<keyword evidence="3" id="KW-0732">Signal</keyword>
<keyword evidence="5" id="KW-1185">Reference proteome</keyword>
<accession>A0AAD3DXP1</accession>
<proteinExistence type="predicted"/>
<organism evidence="4 5">
    <name type="scientific">Astrephomene gubernaculifera</name>
    <dbReference type="NCBI Taxonomy" id="47775"/>
    <lineage>
        <taxon>Eukaryota</taxon>
        <taxon>Viridiplantae</taxon>
        <taxon>Chlorophyta</taxon>
        <taxon>core chlorophytes</taxon>
        <taxon>Chlorophyceae</taxon>
        <taxon>CS clade</taxon>
        <taxon>Chlamydomonadales</taxon>
        <taxon>Astrephomenaceae</taxon>
        <taxon>Astrephomene</taxon>
    </lineage>
</organism>
<keyword evidence="2" id="KW-1133">Transmembrane helix</keyword>
<feature type="coiled-coil region" evidence="1">
    <location>
        <begin position="56"/>
        <end position="241"/>
    </location>
</feature>
<evidence type="ECO:0000256" key="2">
    <source>
        <dbReference type="SAM" id="Phobius"/>
    </source>
</evidence>
<dbReference type="Proteomes" id="UP001054857">
    <property type="component" value="Unassembled WGS sequence"/>
</dbReference>
<sequence>MAHTARQYLHLALPLLLVCASWTFLSVIAQETAAQETATGETYDVYKEVEKLNRWKAYLQGEADKWKAEAEKAQAAWTAEQQRAAELGAQLEQTKKALMDAEARAAVMESRFAEADKRAIAAETRANIAEHNVAAAETRATAAEAKASAAEFASAPKFEQLKKEAEAAQARAVAAEANLASMRAELEQLRRDAAEAKAKATAHASAADASSGEAELLRRQLASAVSEREALESRVAELAVATKKSGGLRGHALAIYDILVDEAARHSNTALTYANEKLPGLKAKVAEVHATVSSQLPDVSGHVGQFVGRVDGELRPWLRQTLGSVPALKRYSEDPVVLQGTVYGILAAPLLVLVLVPLLTCCCRMARRPQSSAVRGVDGKPGRRGKKKQG</sequence>
<protein>
    <submittedName>
        <fullName evidence="4">Uncharacterized protein</fullName>
    </submittedName>
</protein>
<dbReference type="Gene3D" id="1.20.5.340">
    <property type="match status" value="1"/>
</dbReference>
<reference evidence="4 5" key="1">
    <citation type="journal article" date="2021" name="Sci. Rep.">
        <title>Genome sequencing of the multicellular alga Astrephomene provides insights into convergent evolution of germ-soma differentiation.</title>
        <authorList>
            <person name="Yamashita S."/>
            <person name="Yamamoto K."/>
            <person name="Matsuzaki R."/>
            <person name="Suzuki S."/>
            <person name="Yamaguchi H."/>
            <person name="Hirooka S."/>
            <person name="Minakuchi Y."/>
            <person name="Miyagishima S."/>
            <person name="Kawachi M."/>
            <person name="Toyoda A."/>
            <person name="Nozaki H."/>
        </authorList>
    </citation>
    <scope>NUCLEOTIDE SEQUENCE [LARGE SCALE GENOMIC DNA]</scope>
    <source>
        <strain evidence="4 5">NIES-4017</strain>
    </source>
</reference>
<evidence type="ECO:0000313" key="4">
    <source>
        <dbReference type="EMBL" id="GFR48518.1"/>
    </source>
</evidence>
<feature type="signal peptide" evidence="3">
    <location>
        <begin position="1"/>
        <end position="29"/>
    </location>
</feature>
<gene>
    <name evidence="4" type="ORF">Agub_g10413</name>
</gene>
<evidence type="ECO:0000313" key="5">
    <source>
        <dbReference type="Proteomes" id="UP001054857"/>
    </source>
</evidence>
<keyword evidence="2" id="KW-0812">Transmembrane</keyword>